<feature type="binding site" description="axial binding residue" evidence="7">
    <location>
        <position position="648"/>
    </location>
    <ligand>
        <name>heme</name>
        <dbReference type="ChEBI" id="CHEBI:30413"/>
    </ligand>
    <ligandPart>
        <name>Fe</name>
        <dbReference type="ChEBI" id="CHEBI:18248"/>
    </ligandPart>
</feature>
<evidence type="ECO:0000313" key="9">
    <source>
        <dbReference type="EMBL" id="OGM45573.1"/>
    </source>
</evidence>
<dbReference type="InterPro" id="IPR002401">
    <property type="entry name" value="Cyt_P450_E_grp-I"/>
</dbReference>
<evidence type="ECO:0000256" key="5">
    <source>
        <dbReference type="ARBA" id="ARBA00023002"/>
    </source>
</evidence>
<dbReference type="GO" id="GO:0004497">
    <property type="term" value="F:monooxygenase activity"/>
    <property type="evidence" value="ECO:0007669"/>
    <property type="project" value="InterPro"/>
</dbReference>
<dbReference type="InterPro" id="IPR017972">
    <property type="entry name" value="Cyt_P450_CS"/>
</dbReference>
<keyword evidence="4 7" id="KW-0479">Metal-binding</keyword>
<dbReference type="GeneID" id="34449622"/>
<dbReference type="Pfam" id="PF00067">
    <property type="entry name" value="p450"/>
    <property type="match status" value="1"/>
</dbReference>
<dbReference type="GO" id="GO:0005524">
    <property type="term" value="F:ATP binding"/>
    <property type="evidence" value="ECO:0007669"/>
    <property type="project" value="InterPro"/>
</dbReference>
<comment type="cofactor">
    <cofactor evidence="1 7">
        <name>heme</name>
        <dbReference type="ChEBI" id="CHEBI:30413"/>
    </cofactor>
</comment>
<dbReference type="GO" id="GO:0004672">
    <property type="term" value="F:protein kinase activity"/>
    <property type="evidence" value="ECO:0007669"/>
    <property type="project" value="InterPro"/>
</dbReference>
<dbReference type="OrthoDB" id="10250282at2759"/>
<dbReference type="CDD" id="cd12148">
    <property type="entry name" value="fungal_TF_MHR"/>
    <property type="match status" value="1"/>
</dbReference>
<dbReference type="PROSITE" id="PS00086">
    <property type="entry name" value="CYTOCHROME_P450"/>
    <property type="match status" value="1"/>
</dbReference>
<keyword evidence="5" id="KW-0560">Oxidoreductase</keyword>
<name>A0A1F8A1J3_9EURO</name>
<dbReference type="SUPFAM" id="SSF48264">
    <property type="entry name" value="Cytochrome P450"/>
    <property type="match status" value="1"/>
</dbReference>
<keyword evidence="10" id="KW-1185">Reference proteome</keyword>
<evidence type="ECO:0000256" key="4">
    <source>
        <dbReference type="ARBA" id="ARBA00022723"/>
    </source>
</evidence>
<dbReference type="InterPro" id="IPR011009">
    <property type="entry name" value="Kinase-like_dom_sf"/>
</dbReference>
<organism evidence="9 10">
    <name type="scientific">Aspergillus bombycis</name>
    <dbReference type="NCBI Taxonomy" id="109264"/>
    <lineage>
        <taxon>Eukaryota</taxon>
        <taxon>Fungi</taxon>
        <taxon>Dikarya</taxon>
        <taxon>Ascomycota</taxon>
        <taxon>Pezizomycotina</taxon>
        <taxon>Eurotiomycetes</taxon>
        <taxon>Eurotiomycetidae</taxon>
        <taxon>Eurotiales</taxon>
        <taxon>Aspergillaceae</taxon>
        <taxon>Aspergillus</taxon>
    </lineage>
</organism>
<dbReference type="GO" id="GO:0005506">
    <property type="term" value="F:iron ion binding"/>
    <property type="evidence" value="ECO:0007669"/>
    <property type="project" value="InterPro"/>
</dbReference>
<evidence type="ECO:0000259" key="8">
    <source>
        <dbReference type="PROSITE" id="PS50011"/>
    </source>
</evidence>
<dbReference type="PRINTS" id="PR00385">
    <property type="entry name" value="P450"/>
</dbReference>
<dbReference type="EMBL" id="LYCR01000040">
    <property type="protein sequence ID" value="OGM45573.1"/>
    <property type="molecule type" value="Genomic_DNA"/>
</dbReference>
<dbReference type="PANTHER" id="PTHR24305">
    <property type="entry name" value="CYTOCHROME P450"/>
    <property type="match status" value="1"/>
</dbReference>
<dbReference type="InterPro" id="IPR000719">
    <property type="entry name" value="Prot_kinase_dom"/>
</dbReference>
<evidence type="ECO:0000256" key="3">
    <source>
        <dbReference type="ARBA" id="ARBA00022617"/>
    </source>
</evidence>
<keyword evidence="6 7" id="KW-0408">Iron</keyword>
<dbReference type="STRING" id="109264.A0A1F8A1J3"/>
<dbReference type="GO" id="GO:0016705">
    <property type="term" value="F:oxidoreductase activity, acting on paired donors, with incorporation or reduction of molecular oxygen"/>
    <property type="evidence" value="ECO:0007669"/>
    <property type="project" value="InterPro"/>
</dbReference>
<dbReference type="SUPFAM" id="SSF56112">
    <property type="entry name" value="Protein kinase-like (PK-like)"/>
    <property type="match status" value="1"/>
</dbReference>
<evidence type="ECO:0000256" key="6">
    <source>
        <dbReference type="ARBA" id="ARBA00023004"/>
    </source>
</evidence>
<dbReference type="CDD" id="cd11059">
    <property type="entry name" value="CYP_fungal"/>
    <property type="match status" value="1"/>
</dbReference>
<dbReference type="GO" id="GO:0020037">
    <property type="term" value="F:heme binding"/>
    <property type="evidence" value="ECO:0007669"/>
    <property type="project" value="InterPro"/>
</dbReference>
<evidence type="ECO:0000313" key="10">
    <source>
        <dbReference type="Proteomes" id="UP000179179"/>
    </source>
</evidence>
<evidence type="ECO:0000256" key="2">
    <source>
        <dbReference type="ARBA" id="ARBA00010617"/>
    </source>
</evidence>
<comment type="similarity">
    <text evidence="2">Belongs to the cytochrome P450 family.</text>
</comment>
<dbReference type="PANTHER" id="PTHR24305:SF96">
    <property type="entry name" value="CYTOCHROME P450 MONOOXYGENASE STCB-RELATED"/>
    <property type="match status" value="1"/>
</dbReference>
<dbReference type="InterPro" id="IPR001128">
    <property type="entry name" value="Cyt_P450"/>
</dbReference>
<dbReference type="InterPro" id="IPR050121">
    <property type="entry name" value="Cytochrome_P450_monoxygenase"/>
</dbReference>
<dbReference type="InterPro" id="IPR036396">
    <property type="entry name" value="Cyt_P450_sf"/>
</dbReference>
<dbReference type="FunFam" id="1.10.630.10:FF:000093">
    <property type="entry name" value="Cytochrome P450 monooxygenase"/>
    <property type="match status" value="1"/>
</dbReference>
<dbReference type="PROSITE" id="PS50011">
    <property type="entry name" value="PROTEIN_KINASE_DOM"/>
    <property type="match status" value="1"/>
</dbReference>
<dbReference type="Gene3D" id="1.10.630.10">
    <property type="entry name" value="Cytochrome P450"/>
    <property type="match status" value="1"/>
</dbReference>
<proteinExistence type="inferred from homology"/>
<dbReference type="Pfam" id="PF00069">
    <property type="entry name" value="Pkinase"/>
    <property type="match status" value="1"/>
</dbReference>
<dbReference type="Proteomes" id="UP000179179">
    <property type="component" value="Unassembled WGS sequence"/>
</dbReference>
<accession>A0A1F8A1J3</accession>
<dbReference type="Gene3D" id="1.10.510.10">
    <property type="entry name" value="Transferase(Phosphotransferase) domain 1"/>
    <property type="match status" value="1"/>
</dbReference>
<comment type="caution">
    <text evidence="9">The sequence shown here is derived from an EMBL/GenBank/DDBJ whole genome shotgun (WGS) entry which is preliminary data.</text>
</comment>
<gene>
    <name evidence="9" type="ORF">ABOM_006232</name>
</gene>
<evidence type="ECO:0000256" key="7">
    <source>
        <dbReference type="PIRSR" id="PIRSR602401-1"/>
    </source>
</evidence>
<protein>
    <submittedName>
        <fullName evidence="9">C6 finger domain protein</fullName>
    </submittedName>
</protein>
<dbReference type="PRINTS" id="PR00463">
    <property type="entry name" value="EP450I"/>
</dbReference>
<reference evidence="9 10" key="1">
    <citation type="journal article" date="2016" name="Genome Biol. Evol.">
        <title>Draft genome sequence of an aflatoxigenic Aspergillus species, A. bombycis.</title>
        <authorList>
            <person name="Moore G.G."/>
            <person name="Mack B.M."/>
            <person name="Beltz S.B."/>
            <person name="Gilbert M.K."/>
        </authorList>
    </citation>
    <scope>NUCLEOTIDE SEQUENCE [LARGE SCALE GENOMIC DNA]</scope>
    <source>
        <strain evidence="10">NRRL 26010</strain>
    </source>
</reference>
<evidence type="ECO:0000256" key="1">
    <source>
        <dbReference type="ARBA" id="ARBA00001971"/>
    </source>
</evidence>
<dbReference type="RefSeq" id="XP_022389290.1">
    <property type="nucleotide sequence ID" value="XM_022533361.1"/>
</dbReference>
<dbReference type="AlphaFoldDB" id="A0A1F8A1J3"/>
<keyword evidence="3 7" id="KW-0349">Heme</keyword>
<feature type="domain" description="Protein kinase" evidence="8">
    <location>
        <begin position="1"/>
        <end position="238"/>
    </location>
</feature>
<sequence>MLSQGGYLDLKLENIMVSFEDPTVLADFMDSQLEKPMAFKIDSTGRTVYQSRNDFGPLKSLRSIPQLVDFGLATRLEEDDDWGVWPIQPDHYRAPEVILGNGWQMPTDIWNLGVLLWDMIDSKELFRRIHDQGGSYDAKLHLAEMIALLGPPPPEIIQRYQYMREYSWPQPVRREDDIVCETAEEYFCGPFFDNNGRFLYEDLIPDRNLGGTVSFLEGEEREAFLDLAKGMLAWHPDVLYIAFLSPLRRVPGPFYTSLTRLPLKSASLTGNRIYFVHELHRKYGPIVRVAPDEVDISSLAEFREIHRAGTPFLKSKWYEKFVPSKRSGVFTMRDPKQHAARRKLFARPFSKSELRRTWEPAVKEKVQLAVSQIRLELKTDGKSDLLKWWTFLATDVSGHLMFGESFDMLRVGKKNQYIHVLESTMMGSGIGAELPLLAWLGRHIPLSSFRNMFRATDYLFQYGQRAITNSRTTSNASRNIFAGMLHESEKGDGMITDEEVVLEAGNLIVAGSDTTAITLTYLVWAVLSQPNLQRELEEEVNSLSADFNDAALEELPLLNAVIMEALRLYGAAPGALPRETPKGGATFCGYFIPQGMTVSTQAYSIHRDGGVYPDPERFDVSRWLTTVTSASELAKKAFSPFGAGGRICLGIHLAWMELRLATAQFFREWAGLRSVEMPFAEIDSIFDSIFSSHLDEINPDSNSKSVSNPVRLYGSNEDILDAYYVFIHPYFPILPPSERQPVSSRPLAKGPPTFEPTSPLSLAISAILSLIPHPNERKPKTTECLKRRREYAHCFAQTALGVIERDYELLSMSQDSQTGLADTVKAFERVPFHPKLEIPLEGVVTLSMLSIYEYAQRGNIDDMLQRANQALALAMSMALHEAVEEEQYADSKRRVWWMTVGLYDTFIVWSLLILNQYMMACQASAISGTPPAFDLYDPWFVTPYPEGWKLVVEAQQVLVESAGFASDLDKTMHEADDTSWVSKRMKELDRQISSLLFSSRDAPLVSQMAPHPESIECMTSKTMRDFAEIKLHTARIKLHRLCAFQDILSGSIRHPEVSIPTDSNSRMDMPLEISSDLSLVEDFSLMSQIHTLQMPFSSEESSKACLHAALNIVTLLDNLLYPNHTSDILANTQYARGGCGNELPRTMPTVVCCGVQSSYAMLMLGLKARAIQHTAPDDINALDTTSLSDFRNELYHNLRLIVKFLENYSIAFEAIQGISDKLNQAIDREFLA</sequence>